<dbReference type="Gene3D" id="1.10.10.60">
    <property type="entry name" value="Homeodomain-like"/>
    <property type="match status" value="1"/>
</dbReference>
<feature type="domain" description="HTH tetR-type" evidence="6">
    <location>
        <begin position="238"/>
        <end position="298"/>
    </location>
</feature>
<feature type="region of interest" description="Disordered" evidence="5">
    <location>
        <begin position="1"/>
        <end position="20"/>
    </location>
</feature>
<dbReference type="SUPFAM" id="SSF48498">
    <property type="entry name" value="Tetracyclin repressor-like, C-terminal domain"/>
    <property type="match status" value="2"/>
</dbReference>
<proteinExistence type="predicted"/>
<protein>
    <submittedName>
        <fullName evidence="7">TetR/AcrR family transcriptional regulator</fullName>
    </submittedName>
</protein>
<dbReference type="InterPro" id="IPR050109">
    <property type="entry name" value="HTH-type_TetR-like_transc_reg"/>
</dbReference>
<feature type="DNA-binding region" description="H-T-H motif" evidence="4">
    <location>
        <begin position="261"/>
        <end position="280"/>
    </location>
</feature>
<dbReference type="PRINTS" id="PR00455">
    <property type="entry name" value="HTHTETR"/>
</dbReference>
<evidence type="ECO:0000256" key="1">
    <source>
        <dbReference type="ARBA" id="ARBA00023015"/>
    </source>
</evidence>
<dbReference type="Pfam" id="PF00440">
    <property type="entry name" value="TetR_N"/>
    <property type="match status" value="2"/>
</dbReference>
<evidence type="ECO:0000256" key="2">
    <source>
        <dbReference type="ARBA" id="ARBA00023125"/>
    </source>
</evidence>
<feature type="domain" description="HTH tetR-type" evidence="6">
    <location>
        <begin position="19"/>
        <end position="79"/>
    </location>
</feature>
<dbReference type="Gene3D" id="1.10.357.10">
    <property type="entry name" value="Tetracycline Repressor, domain 2"/>
    <property type="match status" value="2"/>
</dbReference>
<organism evidence="7 8">
    <name type="scientific">Sneathiella sedimenti</name>
    <dbReference type="NCBI Taxonomy" id="2816034"/>
    <lineage>
        <taxon>Bacteria</taxon>
        <taxon>Pseudomonadati</taxon>
        <taxon>Pseudomonadota</taxon>
        <taxon>Alphaproteobacteria</taxon>
        <taxon>Sneathiellales</taxon>
        <taxon>Sneathiellaceae</taxon>
        <taxon>Sneathiella</taxon>
    </lineage>
</organism>
<evidence type="ECO:0000256" key="5">
    <source>
        <dbReference type="SAM" id="MobiDB-lite"/>
    </source>
</evidence>
<dbReference type="InterPro" id="IPR001647">
    <property type="entry name" value="HTH_TetR"/>
</dbReference>
<dbReference type="InterPro" id="IPR023772">
    <property type="entry name" value="DNA-bd_HTH_TetR-type_CS"/>
</dbReference>
<name>A0ABS3F487_9PROT</name>
<sequence>MNLKVEGGNGRKRGGRKANGTRTTILATAARHFCEKGYAHTTLKEIAADAGLEASSIYYHFSSKEDLLDDVFDLGCRQVIDVVSSVYNEHEARGANFRETFAAMVYAHLDQVLGGSEFTAAIMRNFSMLSAEAQVRHRRVFGSYGNLWTKAFSNAQKNHEIRSDVSVMTLQQLIVGALNWTTEWFDRKRFSVRAFANNTVILLLDGILDQRSKWNGRMMDGMSIEPMSPKVAGRSKAAQTRLLILLSTTQALRKKGYDGVTLRHIADVAGIEAGSIYYHFSSKEEIIDDVLSRGLNEIVEGVTYILENETAFPDYVGRIAAAIRTHMLYLFVRNDFVAMNIRIYGQLPQDVREKHRPIRQQYTSSWSRTLARAQELGEVRKDVDVVQMRQLMLGALNWSANWFHPNWDDEEDKSLDDLIRNVSTIFLDGIASDVQERNSCES</sequence>
<dbReference type="RefSeq" id="WP_207043496.1">
    <property type="nucleotide sequence ID" value="NZ_JAFLNC010000002.1"/>
</dbReference>
<keyword evidence="3" id="KW-0804">Transcription</keyword>
<dbReference type="InterPro" id="IPR041490">
    <property type="entry name" value="KstR2_TetR_C"/>
</dbReference>
<evidence type="ECO:0000256" key="4">
    <source>
        <dbReference type="PROSITE-ProRule" id="PRU00335"/>
    </source>
</evidence>
<keyword evidence="1" id="KW-0805">Transcription regulation</keyword>
<evidence type="ECO:0000259" key="6">
    <source>
        <dbReference type="PROSITE" id="PS50977"/>
    </source>
</evidence>
<dbReference type="EMBL" id="JAFLNC010000002">
    <property type="protein sequence ID" value="MBO0333298.1"/>
    <property type="molecule type" value="Genomic_DNA"/>
</dbReference>
<accession>A0ABS3F487</accession>
<evidence type="ECO:0000313" key="8">
    <source>
        <dbReference type="Proteomes" id="UP000664761"/>
    </source>
</evidence>
<keyword evidence="2 4" id="KW-0238">DNA-binding</keyword>
<dbReference type="Proteomes" id="UP000664761">
    <property type="component" value="Unassembled WGS sequence"/>
</dbReference>
<dbReference type="Pfam" id="PF17932">
    <property type="entry name" value="TetR_C_24"/>
    <property type="match status" value="2"/>
</dbReference>
<dbReference type="PROSITE" id="PS50977">
    <property type="entry name" value="HTH_TETR_2"/>
    <property type="match status" value="2"/>
</dbReference>
<evidence type="ECO:0000313" key="7">
    <source>
        <dbReference type="EMBL" id="MBO0333298.1"/>
    </source>
</evidence>
<dbReference type="PANTHER" id="PTHR30055:SF234">
    <property type="entry name" value="HTH-TYPE TRANSCRIPTIONAL REGULATOR BETI"/>
    <property type="match status" value="1"/>
</dbReference>
<evidence type="ECO:0000256" key="3">
    <source>
        <dbReference type="ARBA" id="ARBA00023163"/>
    </source>
</evidence>
<dbReference type="PROSITE" id="PS01081">
    <property type="entry name" value="HTH_TETR_1"/>
    <property type="match status" value="1"/>
</dbReference>
<keyword evidence="8" id="KW-1185">Reference proteome</keyword>
<comment type="caution">
    <text evidence="7">The sequence shown here is derived from an EMBL/GenBank/DDBJ whole genome shotgun (WGS) entry which is preliminary data.</text>
</comment>
<dbReference type="SUPFAM" id="SSF46689">
    <property type="entry name" value="Homeodomain-like"/>
    <property type="match status" value="2"/>
</dbReference>
<gene>
    <name evidence="7" type="ORF">J0X12_06725</name>
</gene>
<reference evidence="7 8" key="1">
    <citation type="submission" date="2021-03" db="EMBL/GenBank/DDBJ databases">
        <title>Sneathiella sp. CAU 1612 isolated from Kang Won-do.</title>
        <authorList>
            <person name="Kim W."/>
        </authorList>
    </citation>
    <scope>NUCLEOTIDE SEQUENCE [LARGE SCALE GENOMIC DNA]</scope>
    <source>
        <strain evidence="7 8">CAU 1612</strain>
    </source>
</reference>
<dbReference type="InterPro" id="IPR009057">
    <property type="entry name" value="Homeodomain-like_sf"/>
</dbReference>
<feature type="DNA-binding region" description="H-T-H motif" evidence="4">
    <location>
        <begin position="42"/>
        <end position="61"/>
    </location>
</feature>
<dbReference type="PANTHER" id="PTHR30055">
    <property type="entry name" value="HTH-TYPE TRANSCRIPTIONAL REGULATOR RUTR"/>
    <property type="match status" value="1"/>
</dbReference>
<dbReference type="InterPro" id="IPR036271">
    <property type="entry name" value="Tet_transcr_reg_TetR-rel_C_sf"/>
</dbReference>